<evidence type="ECO:0000256" key="2">
    <source>
        <dbReference type="ARBA" id="ARBA00010333"/>
    </source>
</evidence>
<dbReference type="PROSITE" id="PS01039">
    <property type="entry name" value="SBP_BACTERIAL_3"/>
    <property type="match status" value="1"/>
</dbReference>
<evidence type="ECO:0000256" key="1">
    <source>
        <dbReference type="ARBA" id="ARBA00004196"/>
    </source>
</evidence>
<dbReference type="Proteomes" id="UP000192727">
    <property type="component" value="Chromosome"/>
</dbReference>
<dbReference type="GeneID" id="64218684"/>
<dbReference type="PROSITE" id="PS51257">
    <property type="entry name" value="PROKAR_LIPOPROTEIN"/>
    <property type="match status" value="1"/>
</dbReference>
<dbReference type="PANTHER" id="PTHR35936">
    <property type="entry name" value="MEMBRANE-BOUND LYTIC MUREIN TRANSGLYCOSYLASE F"/>
    <property type="match status" value="1"/>
</dbReference>
<name>A0A1U9YRV1_9BACL</name>
<dbReference type="InterPro" id="IPR018313">
    <property type="entry name" value="SBP_3_CS"/>
</dbReference>
<reference evidence="5 6" key="1">
    <citation type="submission" date="2017-03" db="EMBL/GenBank/DDBJ databases">
        <title>Paenibacillus larvae genome sequencing.</title>
        <authorList>
            <person name="Dingman D.W."/>
        </authorList>
    </citation>
    <scope>NUCLEOTIDE SEQUENCE [LARGE SCALE GENOMIC DNA]</scope>
    <source>
        <strain evidence="5 6">SAG 10367</strain>
    </source>
</reference>
<dbReference type="GO" id="GO:0030313">
    <property type="term" value="C:cell envelope"/>
    <property type="evidence" value="ECO:0007669"/>
    <property type="project" value="UniProtKB-SubCell"/>
</dbReference>
<dbReference type="RefSeq" id="WP_024093879.1">
    <property type="nucleotide sequence ID" value="NZ_CP020327.1"/>
</dbReference>
<evidence type="ECO:0000256" key="4">
    <source>
        <dbReference type="RuleBase" id="RU003744"/>
    </source>
</evidence>
<accession>A0A1U9YRV1</accession>
<sequence>MKKLAASVLSLVLAGSLIAGCGQKDKNAGDAASTAAPNGKLVLATSADYPPYEFHKLVDGKDSIIGFDIEIAKEIAKDMGKELEVKDMRYDALLAALQSGTADIVIAGMTPTPERQKNVDFSDIYYTAQHAVVTLEENKDKYKNPEDLKGKKIVIQKGSIQEEIAKRIEGADLQELGKIGDLIQELKNKRADASIIEKPVAANYVKANKGLAITDLTLQAEDAGSAVAIKKGNKELVDQVNKTLKRLKDEKKMDQFIEEATKQSE</sequence>
<dbReference type="AlphaFoldDB" id="A0A1U9YRV1"/>
<keyword evidence="3" id="KW-0732">Signal</keyword>
<evidence type="ECO:0000313" key="5">
    <source>
        <dbReference type="EMBL" id="ARF66768.1"/>
    </source>
</evidence>
<dbReference type="InterPro" id="IPR001638">
    <property type="entry name" value="Solute-binding_3/MltF_N"/>
</dbReference>
<dbReference type="Pfam" id="PF00497">
    <property type="entry name" value="SBP_bac_3"/>
    <property type="match status" value="1"/>
</dbReference>
<protein>
    <submittedName>
        <fullName evidence="5">Amino acid ABC transporter</fullName>
    </submittedName>
</protein>
<dbReference type="PANTHER" id="PTHR35936:SF17">
    <property type="entry name" value="ARGININE-BINDING EXTRACELLULAR PROTEIN ARTP"/>
    <property type="match status" value="1"/>
</dbReference>
<dbReference type="SUPFAM" id="SSF53850">
    <property type="entry name" value="Periplasmic binding protein-like II"/>
    <property type="match status" value="1"/>
</dbReference>
<organism evidence="5 6">
    <name type="scientific">Paenibacillus larvae subsp. pulvifaciens</name>
    <dbReference type="NCBI Taxonomy" id="1477"/>
    <lineage>
        <taxon>Bacteria</taxon>
        <taxon>Bacillati</taxon>
        <taxon>Bacillota</taxon>
        <taxon>Bacilli</taxon>
        <taxon>Bacillales</taxon>
        <taxon>Paenibacillaceae</taxon>
        <taxon>Paenibacillus</taxon>
    </lineage>
</organism>
<comment type="subcellular location">
    <subcellularLocation>
        <location evidence="1">Cell envelope</location>
    </subcellularLocation>
</comment>
<evidence type="ECO:0000313" key="6">
    <source>
        <dbReference type="Proteomes" id="UP000192727"/>
    </source>
</evidence>
<dbReference type="EMBL" id="CP020557">
    <property type="protein sequence ID" value="ARF66768.1"/>
    <property type="molecule type" value="Genomic_DNA"/>
</dbReference>
<gene>
    <name evidence="5" type="ORF">B7C51_01480</name>
</gene>
<dbReference type="SMART" id="SM00062">
    <property type="entry name" value="PBPb"/>
    <property type="match status" value="1"/>
</dbReference>
<comment type="similarity">
    <text evidence="2 4">Belongs to the bacterial solute-binding protein 3 family.</text>
</comment>
<evidence type="ECO:0000256" key="3">
    <source>
        <dbReference type="ARBA" id="ARBA00022729"/>
    </source>
</evidence>
<dbReference type="Gene3D" id="3.40.190.10">
    <property type="entry name" value="Periplasmic binding protein-like II"/>
    <property type="match status" value="2"/>
</dbReference>
<proteinExistence type="inferred from homology"/>